<evidence type="ECO:0000256" key="6">
    <source>
        <dbReference type="ARBA" id="ARBA00023004"/>
    </source>
</evidence>
<dbReference type="InterPro" id="IPR017200">
    <property type="entry name" value="PqqE-like"/>
</dbReference>
<keyword evidence="1 8" id="KW-0004">4Fe-4S</keyword>
<comment type="pathway">
    <text evidence="8">Cofactor biosynthesis; pyrroloquinoline quinone biosynthesis.</text>
</comment>
<dbReference type="CDD" id="cd21119">
    <property type="entry name" value="SPASM_PqqE"/>
    <property type="match status" value="1"/>
</dbReference>
<dbReference type="InterPro" id="IPR011843">
    <property type="entry name" value="PQQ_synth_PqqE_bac"/>
</dbReference>
<feature type="compositionally biased region" description="Basic and acidic residues" evidence="9">
    <location>
        <begin position="14"/>
        <end position="23"/>
    </location>
</feature>
<dbReference type="SFLD" id="SFLDF00280">
    <property type="entry name" value="coenzyme_PQQ_synthesis_protein"/>
    <property type="match status" value="1"/>
</dbReference>
<keyword evidence="5 8" id="KW-0560">Oxidoreductase</keyword>
<dbReference type="PIRSF" id="PIRSF037420">
    <property type="entry name" value="PQQ_syn_pqqE"/>
    <property type="match status" value="1"/>
</dbReference>
<dbReference type="SMART" id="SM00729">
    <property type="entry name" value="Elp3"/>
    <property type="match status" value="1"/>
</dbReference>
<dbReference type="InterPro" id="IPR006638">
    <property type="entry name" value="Elp3/MiaA/NifB-like_rSAM"/>
</dbReference>
<sequence>MNEHVSIARTSAKTTDRTSEWTDRDGVTGRIRIPAPIAMLAELTHRCPLACPYCSNPLELEGISTELSTQEWIRVFQEAAALGVLHLHLSGGEPASRRDLVELTAAAAKAGLYTNLITSGIGLNERRIAELSAAGLDHLQLSIQGATPVLADKVGGYKGGYDRKIAVAEWTHAAGIPLTVNAVCHKQNMDELGAMLDLAVELGARRIEIATVQFHGWAEKNRKALMPTKEQVLHANAFVEEARKRLEGIIVIDYVPADHHSTFPKACMGGWGRTGLNVTPSGKVLPCHAAESIPSLNFETVRDMSLTDIWYDSQAFNAYRGDSWMPDLCRSCDRKGVDFGGCRCQAMALAGDAATTDPVCILSPMRHLLVEQAEIDSRAEPPEFVYRGR</sequence>
<dbReference type="Gene3D" id="3.20.20.70">
    <property type="entry name" value="Aldolase class I"/>
    <property type="match status" value="1"/>
</dbReference>
<feature type="binding site" evidence="8">
    <location>
        <position position="47"/>
    </location>
    <ligand>
        <name>[4Fe-4S] cluster</name>
        <dbReference type="ChEBI" id="CHEBI:49883"/>
        <note>4Fe-4S-S-AdoMet</note>
    </ligand>
</feature>
<comment type="similarity">
    <text evidence="8">Belongs to the radical SAM superfamily. PqqE family.</text>
</comment>
<comment type="catalytic activity">
    <reaction evidence="8">
        <text>[PQQ precursor protein] + S-adenosyl-L-methionine = E-Y cross-linked-[PQQ precursor protein] + 5'-deoxyadenosine + L-methionine + H(+)</text>
        <dbReference type="Rhea" id="RHEA:56836"/>
        <dbReference type="Rhea" id="RHEA-COMP:14800"/>
        <dbReference type="Rhea" id="RHEA-COMP:14801"/>
        <dbReference type="ChEBI" id="CHEBI:15378"/>
        <dbReference type="ChEBI" id="CHEBI:17319"/>
        <dbReference type="ChEBI" id="CHEBI:57844"/>
        <dbReference type="ChEBI" id="CHEBI:59789"/>
        <dbReference type="ChEBI" id="CHEBI:141026"/>
        <dbReference type="ChEBI" id="CHEBI:141027"/>
        <dbReference type="EC" id="1.21.98.4"/>
    </reaction>
</comment>
<keyword evidence="7 8" id="KW-0411">Iron-sulfur</keyword>
<evidence type="ECO:0000256" key="7">
    <source>
        <dbReference type="ARBA" id="ARBA00023014"/>
    </source>
</evidence>
<evidence type="ECO:0000256" key="4">
    <source>
        <dbReference type="ARBA" id="ARBA00022905"/>
    </source>
</evidence>
<dbReference type="SFLD" id="SFLDG01386">
    <property type="entry name" value="main_SPASM_domain-containing"/>
    <property type="match status" value="1"/>
</dbReference>
<dbReference type="CDD" id="cd01335">
    <property type="entry name" value="Radical_SAM"/>
    <property type="match status" value="1"/>
</dbReference>
<comment type="caution">
    <text evidence="11">The sequence shown here is derived from an EMBL/GenBank/DDBJ whole genome shotgun (WGS) entry which is preliminary data.</text>
</comment>
<dbReference type="InterPro" id="IPR013785">
    <property type="entry name" value="Aldolase_TIM"/>
</dbReference>
<dbReference type="PROSITE" id="PS51918">
    <property type="entry name" value="RADICAL_SAM"/>
    <property type="match status" value="1"/>
</dbReference>
<dbReference type="InterPro" id="IPR050377">
    <property type="entry name" value="Radical_SAM_PqqE_MftC-like"/>
</dbReference>
<protein>
    <recommendedName>
        <fullName evidence="8">PqqA peptide cyclase</fullName>
        <ecNumber evidence="8">1.21.98.4</ecNumber>
    </recommendedName>
    <alternativeName>
        <fullName evidence="8">Coenzyme PQQ synthesis protein E</fullName>
    </alternativeName>
</protein>
<evidence type="ECO:0000256" key="8">
    <source>
        <dbReference type="HAMAP-Rule" id="MF_00660"/>
    </source>
</evidence>
<feature type="region of interest" description="Disordered" evidence="9">
    <location>
        <begin position="1"/>
        <end position="23"/>
    </location>
</feature>
<dbReference type="AlphaFoldDB" id="A0A7X0MSP7"/>
<comment type="function">
    <text evidence="8">Catalyzes the cross-linking of a glutamate residue and a tyrosine residue in the PqqA protein as part of the biosynthesis of pyrroloquinoline quinone (PQQ).</text>
</comment>
<dbReference type="EC" id="1.21.98.4" evidence="8"/>
<name>A0A7X0MSP7_9HYPH</name>
<dbReference type="GO" id="GO:0005506">
    <property type="term" value="F:iron ion binding"/>
    <property type="evidence" value="ECO:0007669"/>
    <property type="project" value="UniProtKB-UniRule"/>
</dbReference>
<evidence type="ECO:0000259" key="10">
    <source>
        <dbReference type="PROSITE" id="PS51918"/>
    </source>
</evidence>
<keyword evidence="12" id="KW-1185">Reference proteome</keyword>
<accession>A0A7X0MSP7</accession>
<dbReference type="UniPathway" id="UPA00539"/>
<keyword evidence="2 8" id="KW-0949">S-adenosyl-L-methionine</keyword>
<evidence type="ECO:0000313" key="11">
    <source>
        <dbReference type="EMBL" id="MBB6508445.1"/>
    </source>
</evidence>
<evidence type="ECO:0000256" key="9">
    <source>
        <dbReference type="SAM" id="MobiDB-lite"/>
    </source>
</evidence>
<feature type="binding site" evidence="8">
    <location>
        <position position="51"/>
    </location>
    <ligand>
        <name>[4Fe-4S] cluster</name>
        <dbReference type="ChEBI" id="CHEBI:49883"/>
        <note>4Fe-4S-S-AdoMet</note>
    </ligand>
</feature>
<dbReference type="EMBL" id="JACHBU010000003">
    <property type="protein sequence ID" value="MBB6508445.1"/>
    <property type="molecule type" value="Genomic_DNA"/>
</dbReference>
<dbReference type="HAMAP" id="MF_00660">
    <property type="entry name" value="PqqE"/>
    <property type="match status" value="1"/>
</dbReference>
<evidence type="ECO:0000256" key="1">
    <source>
        <dbReference type="ARBA" id="ARBA00022485"/>
    </source>
</evidence>
<keyword evidence="4 8" id="KW-0884">PQQ biosynthesis</keyword>
<dbReference type="SUPFAM" id="SSF102114">
    <property type="entry name" value="Radical SAM enzymes"/>
    <property type="match status" value="1"/>
</dbReference>
<dbReference type="PANTHER" id="PTHR11228:SF7">
    <property type="entry name" value="PQQA PEPTIDE CYCLASE"/>
    <property type="match status" value="1"/>
</dbReference>
<dbReference type="InterPro" id="IPR007197">
    <property type="entry name" value="rSAM"/>
</dbReference>
<dbReference type="GO" id="GO:0051539">
    <property type="term" value="F:4 iron, 4 sulfur cluster binding"/>
    <property type="evidence" value="ECO:0007669"/>
    <property type="project" value="UniProtKB-KW"/>
</dbReference>
<feature type="binding site" evidence="8">
    <location>
        <position position="54"/>
    </location>
    <ligand>
        <name>[4Fe-4S] cluster</name>
        <dbReference type="ChEBI" id="CHEBI:49883"/>
        <note>4Fe-4S-S-AdoMet</note>
    </ligand>
</feature>
<dbReference type="Pfam" id="PF04055">
    <property type="entry name" value="Radical_SAM"/>
    <property type="match status" value="1"/>
</dbReference>
<dbReference type="PANTHER" id="PTHR11228">
    <property type="entry name" value="RADICAL SAM DOMAIN PROTEIN"/>
    <property type="match status" value="1"/>
</dbReference>
<reference evidence="11 12" key="1">
    <citation type="submission" date="2020-08" db="EMBL/GenBank/DDBJ databases">
        <title>The Agave Microbiome: Exploring the role of microbial communities in plant adaptations to desert environments.</title>
        <authorList>
            <person name="Partida-Martinez L.P."/>
        </authorList>
    </citation>
    <scope>NUCLEOTIDE SEQUENCE [LARGE SCALE GENOMIC DNA]</scope>
    <source>
        <strain evidence="11 12">AS3.12</strain>
    </source>
</reference>
<evidence type="ECO:0000256" key="2">
    <source>
        <dbReference type="ARBA" id="ARBA00022691"/>
    </source>
</evidence>
<dbReference type="InterPro" id="IPR023885">
    <property type="entry name" value="4Fe4S-binding_SPASM_dom"/>
</dbReference>
<dbReference type="GO" id="GO:1904047">
    <property type="term" value="F:S-adenosyl-L-methionine binding"/>
    <property type="evidence" value="ECO:0007669"/>
    <property type="project" value="UniProtKB-UniRule"/>
</dbReference>
<feature type="domain" description="Radical SAM core" evidence="10">
    <location>
        <begin position="33"/>
        <end position="253"/>
    </location>
</feature>
<comment type="cofactor">
    <cofactor evidence="8">
        <name>[4Fe-4S] cluster</name>
        <dbReference type="ChEBI" id="CHEBI:49883"/>
    </cofactor>
    <text evidence="8">Binds 1 [4Fe-4S] cluster. The cluster is coordinated with 3 cysteines and an exchangeable S-adenosyl-L-methionine.</text>
</comment>
<dbReference type="InterPro" id="IPR058240">
    <property type="entry name" value="rSAM_sf"/>
</dbReference>
<dbReference type="GO" id="GO:0016491">
    <property type="term" value="F:oxidoreductase activity"/>
    <property type="evidence" value="ECO:0007669"/>
    <property type="project" value="UniProtKB-KW"/>
</dbReference>
<dbReference type="GO" id="GO:0009975">
    <property type="term" value="F:cyclase activity"/>
    <property type="evidence" value="ECO:0007669"/>
    <property type="project" value="UniProtKB-UniRule"/>
</dbReference>
<dbReference type="Pfam" id="PF13186">
    <property type="entry name" value="SPASM"/>
    <property type="match status" value="1"/>
</dbReference>
<dbReference type="NCBIfam" id="TIGR02109">
    <property type="entry name" value="PQQ_syn_pqqE"/>
    <property type="match status" value="1"/>
</dbReference>
<keyword evidence="6 8" id="KW-0408">Iron</keyword>
<dbReference type="NCBIfam" id="TIGR04085">
    <property type="entry name" value="rSAM_more_4Fe4S"/>
    <property type="match status" value="1"/>
</dbReference>
<dbReference type="GO" id="GO:0018189">
    <property type="term" value="P:pyrroloquinoline quinone biosynthetic process"/>
    <property type="evidence" value="ECO:0007669"/>
    <property type="project" value="UniProtKB-UniRule"/>
</dbReference>
<evidence type="ECO:0000256" key="5">
    <source>
        <dbReference type="ARBA" id="ARBA00023002"/>
    </source>
</evidence>
<comment type="subunit">
    <text evidence="8">Interacts with PqqD. The interaction is necessary for activity of PqqE.</text>
</comment>
<evidence type="ECO:0000313" key="12">
    <source>
        <dbReference type="Proteomes" id="UP000585437"/>
    </source>
</evidence>
<dbReference type="Proteomes" id="UP000585437">
    <property type="component" value="Unassembled WGS sequence"/>
</dbReference>
<dbReference type="SFLD" id="SFLDS00029">
    <property type="entry name" value="Radical_SAM"/>
    <property type="match status" value="1"/>
</dbReference>
<gene>
    <name evidence="8" type="primary">pqqE</name>
    <name evidence="11" type="ORF">F4695_001794</name>
</gene>
<organism evidence="11 12">
    <name type="scientific">Rhizobium soli</name>
    <dbReference type="NCBI Taxonomy" id="424798"/>
    <lineage>
        <taxon>Bacteria</taxon>
        <taxon>Pseudomonadati</taxon>
        <taxon>Pseudomonadota</taxon>
        <taxon>Alphaproteobacteria</taxon>
        <taxon>Hyphomicrobiales</taxon>
        <taxon>Rhizobiaceae</taxon>
        <taxon>Rhizobium/Agrobacterium group</taxon>
        <taxon>Rhizobium</taxon>
    </lineage>
</organism>
<keyword evidence="3 8" id="KW-0479">Metal-binding</keyword>
<dbReference type="SFLD" id="SFLDG01067">
    <property type="entry name" value="SPASM/twitch_domain_containing"/>
    <property type="match status" value="1"/>
</dbReference>
<proteinExistence type="inferred from homology"/>
<evidence type="ECO:0000256" key="3">
    <source>
        <dbReference type="ARBA" id="ARBA00022723"/>
    </source>
</evidence>